<organism evidence="2 3">
    <name type="scientific">Corticicoccus populi</name>
    <dbReference type="NCBI Taxonomy" id="1812821"/>
    <lineage>
        <taxon>Bacteria</taxon>
        <taxon>Bacillati</taxon>
        <taxon>Bacillota</taxon>
        <taxon>Bacilli</taxon>
        <taxon>Bacillales</taxon>
        <taxon>Staphylococcaceae</taxon>
        <taxon>Corticicoccus</taxon>
    </lineage>
</organism>
<evidence type="ECO:0000313" key="2">
    <source>
        <dbReference type="EMBL" id="MFD2830866.1"/>
    </source>
</evidence>
<reference evidence="3" key="1">
    <citation type="journal article" date="2019" name="Int. J. Syst. Evol. Microbiol.">
        <title>The Global Catalogue of Microorganisms (GCM) 10K type strain sequencing project: providing services to taxonomists for standard genome sequencing and annotation.</title>
        <authorList>
            <consortium name="The Broad Institute Genomics Platform"/>
            <consortium name="The Broad Institute Genome Sequencing Center for Infectious Disease"/>
            <person name="Wu L."/>
            <person name="Ma J."/>
        </authorList>
    </citation>
    <scope>NUCLEOTIDE SEQUENCE [LARGE SCALE GENOMIC DNA]</scope>
    <source>
        <strain evidence="3">KCTC 33575</strain>
    </source>
</reference>
<dbReference type="Proteomes" id="UP001597519">
    <property type="component" value="Unassembled WGS sequence"/>
</dbReference>
<dbReference type="RefSeq" id="WP_377774303.1">
    <property type="nucleotide sequence ID" value="NZ_JBHUOQ010000004.1"/>
</dbReference>
<feature type="transmembrane region" description="Helical" evidence="1">
    <location>
        <begin position="32"/>
        <end position="52"/>
    </location>
</feature>
<accession>A0ABW5WVN0</accession>
<evidence type="ECO:0000256" key="1">
    <source>
        <dbReference type="SAM" id="Phobius"/>
    </source>
</evidence>
<sequence length="81" mass="8953">MRNLILSILIIINLWSIIELGTYGSTDFVQLVSLRVILAAVSFLLAVTYILVRGSKLMIILSVITAAAALSHFVYLIYVNI</sequence>
<protein>
    <submittedName>
        <fullName evidence="2">Uncharacterized protein</fullName>
    </submittedName>
</protein>
<feature type="transmembrane region" description="Helical" evidence="1">
    <location>
        <begin position="59"/>
        <end position="78"/>
    </location>
</feature>
<evidence type="ECO:0000313" key="3">
    <source>
        <dbReference type="Proteomes" id="UP001597519"/>
    </source>
</evidence>
<proteinExistence type="predicted"/>
<keyword evidence="3" id="KW-1185">Reference proteome</keyword>
<keyword evidence="1" id="KW-0472">Membrane</keyword>
<gene>
    <name evidence="2" type="ORF">ACFSX4_10375</name>
</gene>
<dbReference type="EMBL" id="JBHUOQ010000004">
    <property type="protein sequence ID" value="MFD2830866.1"/>
    <property type="molecule type" value="Genomic_DNA"/>
</dbReference>
<keyword evidence="1" id="KW-0812">Transmembrane</keyword>
<keyword evidence="1" id="KW-1133">Transmembrane helix</keyword>
<name>A0ABW5WVN0_9STAP</name>
<comment type="caution">
    <text evidence="2">The sequence shown here is derived from an EMBL/GenBank/DDBJ whole genome shotgun (WGS) entry which is preliminary data.</text>
</comment>